<dbReference type="OrthoDB" id="5823474at2759"/>
<name>A0A2G8LEZ6_STIJA</name>
<feature type="region of interest" description="Disordered" evidence="3">
    <location>
        <begin position="198"/>
        <end position="251"/>
    </location>
</feature>
<sequence length="251" mass="28601">MSENKDKGEEGVGDCRTCEQMCLEQLDRECNLDERLKEEKRFASENLWYQFQNSASAVTALYKERERSQSSHDGQVPLWLVFQNAATNVTKLYKDSIESHRRSLDLGIKIGQQRRTRDVVAWAKKRRRFIHKEDLLAFLCGNSPPSRPRGVQLPRSSSDRSSPRSHTPSSPPREQDTGDELQTFRDALALHGLNGAMANVGVSQSPPHSRRRHSSSLQDLEDVLSNSQDARKRNTIETLPDSPSPKRSRYL</sequence>
<dbReference type="GO" id="GO:0005634">
    <property type="term" value="C:nucleus"/>
    <property type="evidence" value="ECO:0007669"/>
    <property type="project" value="UniProtKB-SubCell"/>
</dbReference>
<comment type="caution">
    <text evidence="4">The sequence shown here is derived from an EMBL/GenBank/DDBJ whole genome shotgun (WGS) entry which is preliminary data.</text>
</comment>
<comment type="subcellular location">
    <subcellularLocation>
        <location evidence="1">Nucleus</location>
    </subcellularLocation>
</comment>
<organism evidence="4 5">
    <name type="scientific">Stichopus japonicus</name>
    <name type="common">Sea cucumber</name>
    <dbReference type="NCBI Taxonomy" id="307972"/>
    <lineage>
        <taxon>Eukaryota</taxon>
        <taxon>Metazoa</taxon>
        <taxon>Echinodermata</taxon>
        <taxon>Eleutherozoa</taxon>
        <taxon>Echinozoa</taxon>
        <taxon>Holothuroidea</taxon>
        <taxon>Aspidochirotacea</taxon>
        <taxon>Aspidochirotida</taxon>
        <taxon>Stichopodidae</taxon>
        <taxon>Apostichopus</taxon>
    </lineage>
</organism>
<evidence type="ECO:0000256" key="1">
    <source>
        <dbReference type="ARBA" id="ARBA00004123"/>
    </source>
</evidence>
<evidence type="ECO:0000313" key="5">
    <source>
        <dbReference type="Proteomes" id="UP000230750"/>
    </source>
</evidence>
<dbReference type="AlphaFoldDB" id="A0A2G8LEZ6"/>
<keyword evidence="2" id="KW-0539">Nucleus</keyword>
<keyword evidence="5" id="KW-1185">Reference proteome</keyword>
<evidence type="ECO:0000256" key="3">
    <source>
        <dbReference type="SAM" id="MobiDB-lite"/>
    </source>
</evidence>
<dbReference type="PANTHER" id="PTHR31624">
    <property type="entry name" value="UPF0472 PROTEIN C16ORF72"/>
    <property type="match status" value="1"/>
</dbReference>
<dbReference type="EMBL" id="MRZV01000100">
    <property type="protein sequence ID" value="PIK58831.1"/>
    <property type="molecule type" value="Genomic_DNA"/>
</dbReference>
<proteinExistence type="predicted"/>
<dbReference type="STRING" id="307972.A0A2G8LEZ6"/>
<evidence type="ECO:0000256" key="2">
    <source>
        <dbReference type="ARBA" id="ARBA00023242"/>
    </source>
</evidence>
<gene>
    <name evidence="4" type="ORF">BSL78_04233</name>
</gene>
<dbReference type="InterPro" id="IPR040308">
    <property type="entry name" value="HAPR1"/>
</dbReference>
<dbReference type="PANTHER" id="PTHR31624:SF4">
    <property type="entry name" value="CHROMOSOME 16 OPEN READING FRAME 72"/>
    <property type="match status" value="1"/>
</dbReference>
<protein>
    <submittedName>
        <fullName evidence="4">Putative UPF0472 protein C16orf72-like</fullName>
    </submittedName>
</protein>
<evidence type="ECO:0000313" key="4">
    <source>
        <dbReference type="EMBL" id="PIK58831.1"/>
    </source>
</evidence>
<feature type="region of interest" description="Disordered" evidence="3">
    <location>
        <begin position="141"/>
        <end position="178"/>
    </location>
</feature>
<dbReference type="Proteomes" id="UP000230750">
    <property type="component" value="Unassembled WGS sequence"/>
</dbReference>
<dbReference type="InterPro" id="IPR029196">
    <property type="entry name" value="HAPSTR1-like"/>
</dbReference>
<reference evidence="4 5" key="1">
    <citation type="journal article" date="2017" name="PLoS Biol.">
        <title>The sea cucumber genome provides insights into morphological evolution and visceral regeneration.</title>
        <authorList>
            <person name="Zhang X."/>
            <person name="Sun L."/>
            <person name="Yuan J."/>
            <person name="Sun Y."/>
            <person name="Gao Y."/>
            <person name="Zhang L."/>
            <person name="Li S."/>
            <person name="Dai H."/>
            <person name="Hamel J.F."/>
            <person name="Liu C."/>
            <person name="Yu Y."/>
            <person name="Liu S."/>
            <person name="Lin W."/>
            <person name="Guo K."/>
            <person name="Jin S."/>
            <person name="Xu P."/>
            <person name="Storey K.B."/>
            <person name="Huan P."/>
            <person name="Zhang T."/>
            <person name="Zhou Y."/>
            <person name="Zhang J."/>
            <person name="Lin C."/>
            <person name="Li X."/>
            <person name="Xing L."/>
            <person name="Huo D."/>
            <person name="Sun M."/>
            <person name="Wang L."/>
            <person name="Mercier A."/>
            <person name="Li F."/>
            <person name="Yang H."/>
            <person name="Xiang J."/>
        </authorList>
    </citation>
    <scope>NUCLEOTIDE SEQUENCE [LARGE SCALE GENOMIC DNA]</scope>
    <source>
        <strain evidence="4">Shaxun</strain>
        <tissue evidence="4">Muscle</tissue>
    </source>
</reference>
<dbReference type="Pfam" id="PF15251">
    <property type="entry name" value="TAPR1-like"/>
    <property type="match status" value="1"/>
</dbReference>
<accession>A0A2G8LEZ6</accession>